<gene>
    <name evidence="4" type="ORF">EYB53_007895</name>
</gene>
<dbReference type="PIRSF" id="PIRSF003059">
    <property type="entry name" value="Sucrose_phosphorylase"/>
    <property type="match status" value="1"/>
</dbReference>
<dbReference type="RefSeq" id="WP_135477662.1">
    <property type="nucleotide sequence ID" value="NZ_SIJK02000010.1"/>
</dbReference>
<dbReference type="Gene3D" id="3.90.400.10">
    <property type="entry name" value="Oligo-1,6-glucosidase, Domain 2"/>
    <property type="match status" value="1"/>
</dbReference>
<feature type="domain" description="Glycosyl hydrolase family 13 catalytic" evidence="3">
    <location>
        <begin position="57"/>
        <end position="416"/>
    </location>
</feature>
<evidence type="ECO:0000313" key="4">
    <source>
        <dbReference type="EMBL" id="MBP1465625.1"/>
    </source>
</evidence>
<dbReference type="InterPro" id="IPR013780">
    <property type="entry name" value="Glyco_hydro_b"/>
</dbReference>
<dbReference type="Gene3D" id="3.20.20.80">
    <property type="entry name" value="Glycosidases"/>
    <property type="match status" value="1"/>
</dbReference>
<name>A0ABS4D871_9CHLR</name>
<protein>
    <submittedName>
        <fullName evidence="4">Alpha-glucosidase C-terminal domain-containing protein</fullName>
    </submittedName>
</protein>
<evidence type="ECO:0000256" key="2">
    <source>
        <dbReference type="ARBA" id="ARBA00022679"/>
    </source>
</evidence>
<accession>A0ABS4D871</accession>
<organism evidence="4 5">
    <name type="scientific">Candidatus Chloroploca mongolica</name>
    <dbReference type="NCBI Taxonomy" id="2528176"/>
    <lineage>
        <taxon>Bacteria</taxon>
        <taxon>Bacillati</taxon>
        <taxon>Chloroflexota</taxon>
        <taxon>Chloroflexia</taxon>
        <taxon>Chloroflexales</taxon>
        <taxon>Chloroflexineae</taxon>
        <taxon>Oscillochloridaceae</taxon>
        <taxon>Candidatus Chloroploca</taxon>
    </lineage>
</organism>
<dbReference type="PANTHER" id="PTHR10357">
    <property type="entry name" value="ALPHA-AMYLASE FAMILY MEMBER"/>
    <property type="match status" value="1"/>
</dbReference>
<keyword evidence="1" id="KW-0328">Glycosyltransferase</keyword>
<dbReference type="SUPFAM" id="SSF51445">
    <property type="entry name" value="(Trans)glycosidases"/>
    <property type="match status" value="1"/>
</dbReference>
<dbReference type="Gene3D" id="2.60.40.1180">
    <property type="entry name" value="Golgi alpha-mannosidase II"/>
    <property type="match status" value="1"/>
</dbReference>
<dbReference type="EMBL" id="SIJK02000010">
    <property type="protein sequence ID" value="MBP1465625.1"/>
    <property type="molecule type" value="Genomic_DNA"/>
</dbReference>
<evidence type="ECO:0000259" key="3">
    <source>
        <dbReference type="SMART" id="SM00642"/>
    </source>
</evidence>
<comment type="caution">
    <text evidence="4">The sequence shown here is derived from an EMBL/GenBank/DDBJ whole genome shotgun (WGS) entry which is preliminary data.</text>
</comment>
<sequence length="577" mass="63195">MRETAQNRIEALLASLYGADVSQLTSQRLLTMLQAYASRYPQPGPARPPDERLTADDIILITYGDQFREPERTPLQSLAAALAGPFDDIGSGVHILPFYPSTSDDGFSVVDYTAVDPELGTWDDIQALRSRYRLMFDAVVNHISASSTWFRDLLAGAPGAEARFLSLDPNTNLRQVTRPRVSPLLTPFKTPTGVRHIWTTFSADQIDLNFANPELLLEMTAVLLEYVARGASLIRLDAIGYLWKEVGTRCIHLPQTHQVVQFWRAVLDHVAPDVLLITETNVPHADNISYFGDGSNEAQLVYQFPLAPLVLHSFATGDARQLSGWAAGLSLPSSTTTFFNFLASHDGIGVVPATGILSQAEIGALCGQIESHGGRVSYKSNPDGSQSPYEINSTWFDALSDPASDEPVTRKIDRFIASQAIMLALQGVPGVYIHSLVGSGNYHPGLQASGIHRRLNREKWGLAELTARLADPTRREGTVLARMAHLIRTRRAAPAFHPNGSQQIHDLDPAIFAVERQAPDGSQRILCLHNVSATTRQITLPTDPTSTMLDLISGTPMTLTGSTCTLEPYQVRWLTVS</sequence>
<dbReference type="SMART" id="SM00642">
    <property type="entry name" value="Aamy"/>
    <property type="match status" value="1"/>
</dbReference>
<evidence type="ECO:0000313" key="5">
    <source>
        <dbReference type="Proteomes" id="UP001193081"/>
    </source>
</evidence>
<keyword evidence="5" id="KW-1185">Reference proteome</keyword>
<dbReference type="InterPro" id="IPR016377">
    <property type="entry name" value="Sucrose_GGa_phosphorylase-rel"/>
</dbReference>
<dbReference type="CDD" id="cd11356">
    <property type="entry name" value="AmyAc_Sucrose_phosphorylase-like_1"/>
    <property type="match status" value="1"/>
</dbReference>
<dbReference type="InterPro" id="IPR006047">
    <property type="entry name" value="GH13_cat_dom"/>
</dbReference>
<dbReference type="InterPro" id="IPR017853">
    <property type="entry name" value="GH"/>
</dbReference>
<reference evidence="4 5" key="1">
    <citation type="submission" date="2021-03" db="EMBL/GenBank/DDBJ databases">
        <authorList>
            <person name="Grouzdev D.S."/>
        </authorList>
    </citation>
    <scope>NUCLEOTIDE SEQUENCE [LARGE SCALE GENOMIC DNA]</scope>
    <source>
        <strain evidence="4 5">M50-1</strain>
    </source>
</reference>
<proteinExistence type="predicted"/>
<keyword evidence="2" id="KW-0808">Transferase</keyword>
<evidence type="ECO:0000256" key="1">
    <source>
        <dbReference type="ARBA" id="ARBA00022676"/>
    </source>
</evidence>
<dbReference type="PANTHER" id="PTHR10357:SF214">
    <property type="entry name" value="GLUCOSYLGLYCERATE PHOSPHORYLASE"/>
    <property type="match status" value="1"/>
</dbReference>
<dbReference type="Proteomes" id="UP001193081">
    <property type="component" value="Unassembled WGS sequence"/>
</dbReference>
<dbReference type="InterPro" id="IPR033746">
    <property type="entry name" value="GGa_phosphorylase"/>
</dbReference>
<dbReference type="Pfam" id="PF00128">
    <property type="entry name" value="Alpha-amylase"/>
    <property type="match status" value="1"/>
</dbReference>
<dbReference type="InterPro" id="IPR045857">
    <property type="entry name" value="O16G_dom_2"/>
</dbReference>